<organism evidence="1 2">
    <name type="scientific">Leptospira jelokensis</name>
    <dbReference type="NCBI Taxonomy" id="2484931"/>
    <lineage>
        <taxon>Bacteria</taxon>
        <taxon>Pseudomonadati</taxon>
        <taxon>Spirochaetota</taxon>
        <taxon>Spirochaetia</taxon>
        <taxon>Leptospirales</taxon>
        <taxon>Leptospiraceae</taxon>
        <taxon>Leptospira</taxon>
    </lineage>
</organism>
<evidence type="ECO:0000313" key="2">
    <source>
        <dbReference type="Proteomes" id="UP000297567"/>
    </source>
</evidence>
<protein>
    <recommendedName>
        <fullName evidence="3">Outer membrane protein beta-barrel domain-containing protein</fullName>
    </recommendedName>
</protein>
<dbReference type="Gene3D" id="2.40.160.20">
    <property type="match status" value="1"/>
</dbReference>
<gene>
    <name evidence="1" type="ORF">EHQ62_07855</name>
</gene>
<evidence type="ECO:0000313" key="1">
    <source>
        <dbReference type="EMBL" id="TGL69900.1"/>
    </source>
</evidence>
<dbReference type="RefSeq" id="WP_135641670.1">
    <property type="nucleotide sequence ID" value="NZ_RQGH01000014.1"/>
</dbReference>
<dbReference type="InterPro" id="IPR011250">
    <property type="entry name" value="OMP/PagP_B-barrel"/>
</dbReference>
<name>A0A4Z1A3P1_9LEPT</name>
<dbReference type="Proteomes" id="UP000297567">
    <property type="component" value="Unassembled WGS sequence"/>
</dbReference>
<keyword evidence="2" id="KW-1185">Reference proteome</keyword>
<dbReference type="EMBL" id="RQGH01000014">
    <property type="protein sequence ID" value="TGL69900.1"/>
    <property type="molecule type" value="Genomic_DNA"/>
</dbReference>
<accession>A0A4Z1A3P1</accession>
<dbReference type="SUPFAM" id="SSF56925">
    <property type="entry name" value="OMPA-like"/>
    <property type="match status" value="1"/>
</dbReference>
<comment type="caution">
    <text evidence="1">The sequence shown here is derived from an EMBL/GenBank/DDBJ whole genome shotgun (WGS) entry which is preliminary data.</text>
</comment>
<proteinExistence type="predicted"/>
<evidence type="ECO:0008006" key="3">
    <source>
        <dbReference type="Google" id="ProtNLM"/>
    </source>
</evidence>
<dbReference type="AlphaFoldDB" id="A0A4Z1A3P1"/>
<reference evidence="1" key="1">
    <citation type="journal article" date="2019" name="PLoS Negl. Trop. Dis.">
        <title>Revisiting the worldwide diversity of Leptospira species in the environment.</title>
        <authorList>
            <person name="Vincent A.T."/>
            <person name="Schiettekatte O."/>
            <person name="Bourhy P."/>
            <person name="Veyrier F.J."/>
            <person name="Picardeau M."/>
        </authorList>
    </citation>
    <scope>NUCLEOTIDE SEQUENCE [LARGE SCALE GENOMIC DNA]</scope>
    <source>
        <strain evidence="1">201702451</strain>
    </source>
</reference>
<sequence length="277" mass="31088">MRINLPPLNRFVIFVCLVICIPYFNVNAQVIKPEPVFGFYKGGFYMSIIGGETAYTGGSLIQREKDYQNGLRTQASLGVMPVRLIGTVPFPQNFPLPTDKVQAGNTRRISMEYGLTDNLGFFISYNTISIESQGTNQLAVLDRNQPNGYITYIEAVPLSATLYKDRSYGIGLNYHFLSKNRFDPYMGLEVSILNFDTKYRSGQLNNLYYPTYTHPGTGIGGRVAFGTNYFITPEFGIAIEIYGSRKILKSNAFASESINHAGFQFGFIFNFEAIGKY</sequence>